<protein>
    <submittedName>
        <fullName evidence="1">Uncharacterized protein</fullName>
    </submittedName>
</protein>
<keyword evidence="2" id="KW-1185">Reference proteome</keyword>
<organism evidence="1 2">
    <name type="scientific">Catharanthus roseus</name>
    <name type="common">Madagascar periwinkle</name>
    <name type="synonym">Vinca rosea</name>
    <dbReference type="NCBI Taxonomy" id="4058"/>
    <lineage>
        <taxon>Eukaryota</taxon>
        <taxon>Viridiplantae</taxon>
        <taxon>Streptophyta</taxon>
        <taxon>Embryophyta</taxon>
        <taxon>Tracheophyta</taxon>
        <taxon>Spermatophyta</taxon>
        <taxon>Magnoliopsida</taxon>
        <taxon>eudicotyledons</taxon>
        <taxon>Gunneridae</taxon>
        <taxon>Pentapetalae</taxon>
        <taxon>asterids</taxon>
        <taxon>lamiids</taxon>
        <taxon>Gentianales</taxon>
        <taxon>Apocynaceae</taxon>
        <taxon>Rauvolfioideae</taxon>
        <taxon>Vinceae</taxon>
        <taxon>Catharanthinae</taxon>
        <taxon>Catharanthus</taxon>
    </lineage>
</organism>
<sequence length="117" mass="13982">MKAYDLNNLVLGAMQSKRTKTENKCNEPRNRPNPSKPVLDLIEANKKPFPRVFTACIMLQEQKKHKKILKENLQRSKRSLKTTRFYEDEVIKLKTLKTRRMPRDSFIRSLEEIFFKK</sequence>
<gene>
    <name evidence="1" type="ORF">M9H77_12026</name>
</gene>
<dbReference type="EMBL" id="CM044703">
    <property type="protein sequence ID" value="KAI5671662.1"/>
    <property type="molecule type" value="Genomic_DNA"/>
</dbReference>
<evidence type="ECO:0000313" key="1">
    <source>
        <dbReference type="EMBL" id="KAI5671662.1"/>
    </source>
</evidence>
<evidence type="ECO:0000313" key="2">
    <source>
        <dbReference type="Proteomes" id="UP001060085"/>
    </source>
</evidence>
<comment type="caution">
    <text evidence="1">The sequence shown here is derived from an EMBL/GenBank/DDBJ whole genome shotgun (WGS) entry which is preliminary data.</text>
</comment>
<dbReference type="Proteomes" id="UP001060085">
    <property type="component" value="Linkage Group LG03"/>
</dbReference>
<reference evidence="2" key="1">
    <citation type="journal article" date="2023" name="Nat. Plants">
        <title>Single-cell RNA sequencing provides a high-resolution roadmap for understanding the multicellular compartmentation of specialized metabolism.</title>
        <authorList>
            <person name="Sun S."/>
            <person name="Shen X."/>
            <person name="Li Y."/>
            <person name="Li Y."/>
            <person name="Wang S."/>
            <person name="Li R."/>
            <person name="Zhang H."/>
            <person name="Shen G."/>
            <person name="Guo B."/>
            <person name="Wei J."/>
            <person name="Xu J."/>
            <person name="St-Pierre B."/>
            <person name="Chen S."/>
            <person name="Sun C."/>
        </authorList>
    </citation>
    <scope>NUCLEOTIDE SEQUENCE [LARGE SCALE GENOMIC DNA]</scope>
</reference>
<accession>A0ACC0BG96</accession>
<name>A0ACC0BG96_CATRO</name>
<proteinExistence type="predicted"/>